<name>Q6IIR3_DROME</name>
<dbReference type="AlphaFoldDB" id="Q6IIR3"/>
<organism evidence="3">
    <name type="scientific">Drosophila melanogaster</name>
    <name type="common">Fruit fly</name>
    <dbReference type="NCBI Taxonomy" id="7227"/>
    <lineage>
        <taxon>Eukaryota</taxon>
        <taxon>Metazoa</taxon>
        <taxon>Ecdysozoa</taxon>
        <taxon>Arthropoda</taxon>
        <taxon>Hexapoda</taxon>
        <taxon>Insecta</taxon>
        <taxon>Pterygota</taxon>
        <taxon>Neoptera</taxon>
        <taxon>Endopterygota</taxon>
        <taxon>Diptera</taxon>
        <taxon>Brachycera</taxon>
        <taxon>Muscomorpha</taxon>
        <taxon>Ephydroidea</taxon>
        <taxon>Drosophilidae</taxon>
        <taxon>Drosophila</taxon>
        <taxon>Sophophora</taxon>
    </lineage>
</organism>
<protein>
    <submittedName>
        <fullName evidence="3">HDC17316</fullName>
    </submittedName>
</protein>
<feature type="compositionally biased region" description="Basic residues" evidence="1">
    <location>
        <begin position="16"/>
        <end position="26"/>
    </location>
</feature>
<evidence type="ECO:0000256" key="1">
    <source>
        <dbReference type="SAM" id="MobiDB-lite"/>
    </source>
</evidence>
<proteinExistence type="predicted"/>
<gene>
    <name evidence="3" type="ORF">HDC17316</name>
</gene>
<accession>Q6IIR3</accession>
<keyword evidence="2" id="KW-1133">Transmembrane helix</keyword>
<evidence type="ECO:0000313" key="3">
    <source>
        <dbReference type="EMBL" id="DAA03203.1"/>
    </source>
</evidence>
<feature type="region of interest" description="Disordered" evidence="1">
    <location>
        <begin position="1"/>
        <end position="26"/>
    </location>
</feature>
<feature type="transmembrane region" description="Helical" evidence="2">
    <location>
        <begin position="57"/>
        <end position="79"/>
    </location>
</feature>
<keyword evidence="2" id="KW-0812">Transmembrane</keyword>
<evidence type="ECO:0000256" key="2">
    <source>
        <dbReference type="SAM" id="Phobius"/>
    </source>
</evidence>
<dbReference type="EMBL" id="BK003003">
    <property type="protein sequence ID" value="DAA03203.1"/>
    <property type="molecule type" value="Genomic_DNA"/>
</dbReference>
<reference evidence="3" key="1">
    <citation type="journal article" date="2003" name="Genome Biol.">
        <title>An integrated gene annotation and transcriptional profiling approach towards the full gene content of the Drosophila genome.</title>
        <authorList>
            <person name="Hild M."/>
            <person name="Beckmann B."/>
            <person name="Haas S.A."/>
            <person name="Koch B."/>
            <person name="Solovyev V."/>
            <person name="Busold C."/>
            <person name="Fellenberg K."/>
            <person name="Boutros M."/>
            <person name="Vingron M."/>
            <person name="Sauer F."/>
            <person name="Hoheisel J.D."/>
            <person name="Paro R."/>
        </authorList>
    </citation>
    <scope>NUCLEOTIDE SEQUENCE</scope>
</reference>
<sequence>MEDPQGFRKTSAGHQLRNRKRKRAGQGKRICDDIDHLDVDMNVDVNVDMNVDPLHHLLLLLLLLGSPFVVLLVLVFMLVSGDSHK</sequence>
<keyword evidence="2" id="KW-0472">Membrane</keyword>